<comment type="caution">
    <text evidence="2">The sequence shown here is derived from an EMBL/GenBank/DDBJ whole genome shotgun (WGS) entry which is preliminary data.</text>
</comment>
<evidence type="ECO:0000313" key="3">
    <source>
        <dbReference type="Proteomes" id="UP001596368"/>
    </source>
</evidence>
<dbReference type="InterPro" id="IPR003749">
    <property type="entry name" value="ThiS/MoaD-like"/>
</dbReference>
<keyword evidence="3" id="KW-1185">Reference proteome</keyword>
<dbReference type="Pfam" id="PF02597">
    <property type="entry name" value="ThiS"/>
    <property type="match status" value="1"/>
</dbReference>
<reference evidence="2 3" key="1">
    <citation type="journal article" date="2019" name="Int. J. Syst. Evol. Microbiol.">
        <title>The Global Catalogue of Microorganisms (GCM) 10K type strain sequencing project: providing services to taxonomists for standard genome sequencing and annotation.</title>
        <authorList>
            <consortium name="The Broad Institute Genomics Platform"/>
            <consortium name="The Broad Institute Genome Sequencing Center for Infectious Disease"/>
            <person name="Wu L."/>
            <person name="Ma J."/>
        </authorList>
    </citation>
    <scope>NUCLEOTIDE SEQUENCE [LARGE SCALE GENOMIC DNA]</scope>
    <source>
        <strain evidence="2 3">DT92</strain>
    </source>
</reference>
<protein>
    <submittedName>
        <fullName evidence="2">MoaD/ThiS family protein</fullName>
    </submittedName>
</protein>
<dbReference type="PANTHER" id="PTHR38031:SF1">
    <property type="entry name" value="SULFUR CARRIER PROTEIN CYSO"/>
    <property type="match status" value="1"/>
</dbReference>
<feature type="region of interest" description="Disordered" evidence="1">
    <location>
        <begin position="25"/>
        <end position="47"/>
    </location>
</feature>
<name>A0ABD5XTL2_9EURY</name>
<dbReference type="EMBL" id="JBHSZG010000001">
    <property type="protein sequence ID" value="MFC7136969.1"/>
    <property type="molecule type" value="Genomic_DNA"/>
</dbReference>
<accession>A0ABD5XTL2</accession>
<dbReference type="AlphaFoldDB" id="A0ABD5XTL2"/>
<dbReference type="InterPro" id="IPR052045">
    <property type="entry name" value="Sulfur_Carrier/Prot_Modifier"/>
</dbReference>
<dbReference type="PANTHER" id="PTHR38031">
    <property type="entry name" value="SULFUR CARRIER PROTEIN SLR0821-RELATED"/>
    <property type="match status" value="1"/>
</dbReference>
<dbReference type="Gene3D" id="3.10.20.30">
    <property type="match status" value="1"/>
</dbReference>
<sequence length="147" mass="15774">MDDEPELVVGDVDPDPERVAVVAHGRATGRARKSPSGRPRWEITSRRGRTPDVTIEVECRLFGPFREDAGVDAVVRETTATTVGGLLRELERDYPALAGRLVDEAAGTTAGSTVVTKAKKNVRHLDGLDTPLTDGDVIRLVPSVYGG</sequence>
<dbReference type="SUPFAM" id="SSF54285">
    <property type="entry name" value="MoaD/ThiS"/>
    <property type="match status" value="1"/>
</dbReference>
<gene>
    <name evidence="2" type="ORF">ACFQRB_11815</name>
</gene>
<dbReference type="InterPro" id="IPR012675">
    <property type="entry name" value="Beta-grasp_dom_sf"/>
</dbReference>
<evidence type="ECO:0000256" key="1">
    <source>
        <dbReference type="SAM" id="MobiDB-lite"/>
    </source>
</evidence>
<organism evidence="2 3">
    <name type="scientific">Halobaculum litoreum</name>
    <dbReference type="NCBI Taxonomy" id="3031998"/>
    <lineage>
        <taxon>Archaea</taxon>
        <taxon>Methanobacteriati</taxon>
        <taxon>Methanobacteriota</taxon>
        <taxon>Stenosarchaea group</taxon>
        <taxon>Halobacteria</taxon>
        <taxon>Halobacteriales</taxon>
        <taxon>Haloferacaceae</taxon>
        <taxon>Halobaculum</taxon>
    </lineage>
</organism>
<dbReference type="Proteomes" id="UP001596368">
    <property type="component" value="Unassembled WGS sequence"/>
</dbReference>
<proteinExistence type="predicted"/>
<dbReference type="InterPro" id="IPR016155">
    <property type="entry name" value="Mopterin_synth/thiamin_S_b"/>
</dbReference>
<evidence type="ECO:0000313" key="2">
    <source>
        <dbReference type="EMBL" id="MFC7136969.1"/>
    </source>
</evidence>